<evidence type="ECO:0000313" key="1">
    <source>
        <dbReference type="EMBL" id="CAG2066667.1"/>
    </source>
</evidence>
<sequence length="132" mass="14847">MVTRCKVSGSNLTWSPAKGGRGSNLGQLNESLLLVHKNLETKLNESYANSVLSSVCEHGFENYALQRLHGSTTLMEAAPWSDLVPTTLDGMWTDKLKELCRFYLSEFGATRLYDSWWGAENYPRHDMIANLC</sequence>
<accession>A0ABN7PKK3</accession>
<protein>
    <submittedName>
        <fullName evidence="1">Uncharacterized protein</fullName>
    </submittedName>
</protein>
<reference evidence="1" key="1">
    <citation type="submission" date="2021-03" db="EMBL/GenBank/DDBJ databases">
        <authorList>
            <person name="Tran Van P."/>
        </authorList>
    </citation>
    <scope>NUCLEOTIDE SEQUENCE</scope>
</reference>
<proteinExistence type="predicted"/>
<feature type="non-terminal residue" evidence="1">
    <location>
        <position position="132"/>
    </location>
</feature>
<evidence type="ECO:0000313" key="2">
    <source>
        <dbReference type="Proteomes" id="UP001153148"/>
    </source>
</evidence>
<dbReference type="EMBL" id="CAJPIN010057325">
    <property type="protein sequence ID" value="CAG2066667.1"/>
    <property type="molecule type" value="Genomic_DNA"/>
</dbReference>
<name>A0ABN7PKK3_TIMPD</name>
<keyword evidence="2" id="KW-1185">Reference proteome</keyword>
<organism evidence="1 2">
    <name type="scientific">Timema podura</name>
    <name type="common">Walking stick</name>
    <dbReference type="NCBI Taxonomy" id="61482"/>
    <lineage>
        <taxon>Eukaryota</taxon>
        <taxon>Metazoa</taxon>
        <taxon>Ecdysozoa</taxon>
        <taxon>Arthropoda</taxon>
        <taxon>Hexapoda</taxon>
        <taxon>Insecta</taxon>
        <taxon>Pterygota</taxon>
        <taxon>Neoptera</taxon>
        <taxon>Polyneoptera</taxon>
        <taxon>Phasmatodea</taxon>
        <taxon>Timematodea</taxon>
        <taxon>Timematoidea</taxon>
        <taxon>Timematidae</taxon>
        <taxon>Timema</taxon>
    </lineage>
</organism>
<comment type="caution">
    <text evidence="1">The sequence shown here is derived from an EMBL/GenBank/DDBJ whole genome shotgun (WGS) entry which is preliminary data.</text>
</comment>
<gene>
    <name evidence="1" type="ORF">TPAB3V08_LOCUS13610</name>
</gene>
<dbReference type="Proteomes" id="UP001153148">
    <property type="component" value="Unassembled WGS sequence"/>
</dbReference>